<dbReference type="PRINTS" id="PR00385">
    <property type="entry name" value="P450"/>
</dbReference>
<dbReference type="InterPro" id="IPR001128">
    <property type="entry name" value="Cyt_P450"/>
</dbReference>
<dbReference type="Proteomes" id="UP000763557">
    <property type="component" value="Unassembled WGS sequence"/>
</dbReference>
<keyword evidence="4" id="KW-0560">Oxidoreductase</keyword>
<dbReference type="PANTHER" id="PTHR24291">
    <property type="entry name" value="CYTOCHROME P450 FAMILY 4"/>
    <property type="match status" value="1"/>
</dbReference>
<evidence type="ECO:0000256" key="4">
    <source>
        <dbReference type="ARBA" id="ARBA00023002"/>
    </source>
</evidence>
<protein>
    <submittedName>
        <fullName evidence="7">Pentalenene oxygenase</fullName>
    </submittedName>
</protein>
<reference evidence="7 8" key="1">
    <citation type="submission" date="2020-01" db="EMBL/GenBank/DDBJ databases">
        <title>Kibdelosporangium persica a novel Actinomycetes from a hot desert in Iran.</title>
        <authorList>
            <person name="Safaei N."/>
            <person name="Zaburannyi N."/>
            <person name="Mueller R."/>
            <person name="Wink J."/>
        </authorList>
    </citation>
    <scope>NUCLEOTIDE SEQUENCE [LARGE SCALE GENOMIC DNA]</scope>
    <source>
        <strain evidence="7 8">4NS15</strain>
    </source>
</reference>
<evidence type="ECO:0000256" key="3">
    <source>
        <dbReference type="ARBA" id="ARBA00022723"/>
    </source>
</evidence>
<sequence>MRVAAGRMPLLGHGPAMARDPMRFLRRLRDQGDVVTCCLGTVPVHQINSPELIRRVLVTDAHRFGRNRIFANARQLFGDGLATADEPVRMRQRRIMQPAFHRDRTDAYVDIMRTEIQRFVDRWRAGEVVVLDREVSRITLAVTAKALFRADLGSAAVGEVCRSLGPVLDGITKRAMLPAVYERIPTPGNRRFDAALRWFTTIVDDVTKAYRDSGADHGDLLSMLVASPMTDAEIRTQVLNILMAGTDTTAITLSWAFHELAVNPPVRRRMLAEIDTVLGGRPVTAADLPRLSYVDRVVAGTVRRHTPVWLLMRKALEPVRLGDVTIDAGAQVMISLPTLHRDPDLFPDPMRFDPDRPLDEQARTSALVPFGAGRHRCTGEAFAMAEMTTALVTVSRNWVPNPVPGHRVREVTRAFLRPDALPMTVYRRNTRNW</sequence>
<gene>
    <name evidence="7" type="ORF">GC106_7920</name>
</gene>
<evidence type="ECO:0000256" key="5">
    <source>
        <dbReference type="ARBA" id="ARBA00023004"/>
    </source>
</evidence>
<dbReference type="Gene3D" id="1.10.630.10">
    <property type="entry name" value="Cytochrome P450"/>
    <property type="match status" value="1"/>
</dbReference>
<evidence type="ECO:0000313" key="8">
    <source>
        <dbReference type="Proteomes" id="UP000763557"/>
    </source>
</evidence>
<dbReference type="RefSeq" id="WP_173124413.1">
    <property type="nucleotide sequence ID" value="NZ_CBCSGW010000019.1"/>
</dbReference>
<accession>A0ABX2EX24</accession>
<evidence type="ECO:0000256" key="1">
    <source>
        <dbReference type="ARBA" id="ARBA00010617"/>
    </source>
</evidence>
<evidence type="ECO:0000256" key="6">
    <source>
        <dbReference type="ARBA" id="ARBA00023033"/>
    </source>
</evidence>
<evidence type="ECO:0000313" key="7">
    <source>
        <dbReference type="EMBL" id="NRN63591.1"/>
    </source>
</evidence>
<dbReference type="EMBL" id="JAAATY010000001">
    <property type="protein sequence ID" value="NRN63591.1"/>
    <property type="molecule type" value="Genomic_DNA"/>
</dbReference>
<keyword evidence="2" id="KW-0349">Heme</keyword>
<proteinExistence type="inferred from homology"/>
<comment type="similarity">
    <text evidence="1">Belongs to the cytochrome P450 family.</text>
</comment>
<name>A0ABX2EX24_9PSEU</name>
<dbReference type="InterPro" id="IPR036396">
    <property type="entry name" value="Cyt_P450_sf"/>
</dbReference>
<dbReference type="InterPro" id="IPR002397">
    <property type="entry name" value="Cyt_P450_B"/>
</dbReference>
<evidence type="ECO:0000256" key="2">
    <source>
        <dbReference type="ARBA" id="ARBA00022617"/>
    </source>
</evidence>
<dbReference type="PANTHER" id="PTHR24291:SF50">
    <property type="entry name" value="BIFUNCTIONAL ALBAFLAVENONE MONOOXYGENASE_TERPENE SYNTHASE"/>
    <property type="match status" value="1"/>
</dbReference>
<dbReference type="Pfam" id="PF00067">
    <property type="entry name" value="p450"/>
    <property type="match status" value="1"/>
</dbReference>
<keyword evidence="3" id="KW-0479">Metal-binding</keyword>
<dbReference type="PRINTS" id="PR00359">
    <property type="entry name" value="BP450"/>
</dbReference>
<keyword evidence="8" id="KW-1185">Reference proteome</keyword>
<keyword evidence="6" id="KW-0503">Monooxygenase</keyword>
<organism evidence="7 8">
    <name type="scientific">Kibdelosporangium persicum</name>
    <dbReference type="NCBI Taxonomy" id="2698649"/>
    <lineage>
        <taxon>Bacteria</taxon>
        <taxon>Bacillati</taxon>
        <taxon>Actinomycetota</taxon>
        <taxon>Actinomycetes</taxon>
        <taxon>Pseudonocardiales</taxon>
        <taxon>Pseudonocardiaceae</taxon>
        <taxon>Kibdelosporangium</taxon>
    </lineage>
</organism>
<dbReference type="InterPro" id="IPR050196">
    <property type="entry name" value="Cytochrome_P450_Monoox"/>
</dbReference>
<keyword evidence="5" id="KW-0408">Iron</keyword>
<comment type="caution">
    <text evidence="7">The sequence shown here is derived from an EMBL/GenBank/DDBJ whole genome shotgun (WGS) entry which is preliminary data.</text>
</comment>
<dbReference type="SUPFAM" id="SSF48264">
    <property type="entry name" value="Cytochrome P450"/>
    <property type="match status" value="1"/>
</dbReference>